<organism evidence="1 2">
    <name type="scientific">Neophaeococcomyces mojaviensis</name>
    <dbReference type="NCBI Taxonomy" id="3383035"/>
    <lineage>
        <taxon>Eukaryota</taxon>
        <taxon>Fungi</taxon>
        <taxon>Dikarya</taxon>
        <taxon>Ascomycota</taxon>
        <taxon>Pezizomycotina</taxon>
        <taxon>Eurotiomycetes</taxon>
        <taxon>Chaetothyriomycetidae</taxon>
        <taxon>Chaetothyriales</taxon>
        <taxon>Chaetothyriales incertae sedis</taxon>
        <taxon>Neophaeococcomyces</taxon>
    </lineage>
</organism>
<name>A0ACC2ZWV1_9EURO</name>
<reference evidence="1" key="1">
    <citation type="submission" date="2022-10" db="EMBL/GenBank/DDBJ databases">
        <title>Culturing micro-colonial fungi from biological soil crusts in the Mojave desert and describing Neophaeococcomyces mojavensis, and introducing the new genera and species Taxawa tesnikishii.</title>
        <authorList>
            <person name="Kurbessoian T."/>
            <person name="Stajich J.E."/>
        </authorList>
    </citation>
    <scope>NUCLEOTIDE SEQUENCE</scope>
    <source>
        <strain evidence="1">JES_112</strain>
    </source>
</reference>
<evidence type="ECO:0000313" key="2">
    <source>
        <dbReference type="Proteomes" id="UP001172386"/>
    </source>
</evidence>
<evidence type="ECO:0000313" key="1">
    <source>
        <dbReference type="EMBL" id="KAJ9652030.1"/>
    </source>
</evidence>
<accession>A0ACC2ZWV1</accession>
<gene>
    <name evidence="1" type="ORF">H2198_008731</name>
</gene>
<dbReference type="EMBL" id="JAPDRQ010000222">
    <property type="protein sequence ID" value="KAJ9652030.1"/>
    <property type="molecule type" value="Genomic_DNA"/>
</dbReference>
<comment type="caution">
    <text evidence="1">The sequence shown here is derived from an EMBL/GenBank/DDBJ whole genome shotgun (WGS) entry which is preliminary data.</text>
</comment>
<keyword evidence="2" id="KW-1185">Reference proteome</keyword>
<proteinExistence type="predicted"/>
<dbReference type="Proteomes" id="UP001172386">
    <property type="component" value="Unassembled WGS sequence"/>
</dbReference>
<protein>
    <submittedName>
        <fullName evidence="1">Uncharacterized protein</fullName>
    </submittedName>
</protein>
<sequence>MAATQEEKNAHKMMRRGTRACRECRRRKIKCIYDDERDDVCQECVAHSRECVKQGVVRGGSTNQSRSVKVQVARLESAVQKLAREKANMEGMEGARDDVPTPASAATFEEKDLESLEQHLKKRSPIFSLFNNDTLQENGAQEPYTAEMRSLLLFPNPNSSDRERLLSTIANIPNMYDVLQFASDWWISWREQHFALRKTAGQNSLGDFVQMKLNDNSCVSVAMGLLAIAMALGQLRSGIDDLTFSLPVPANHIMSYIIAAVDQVVCDSTKYHKNPDVILLFMMRAKHHTENNQLRKAWLRIRQGIHCAQAIGYGANYSNNGTLSDEQAEQQRFIAAIFEIDHLMSMVLGFPYAKDVAFTDARAFSVLLNPAINDESLNMRAIRRVVAVMAGHVNDRNASGDIVDEITESSQQTLEMAAGQMPEGWWRMLEQPVLGVAQHRYESIMVQLWFWTVQSYLHMPYLIEPRNTPAGRRYRQLCLNGTRNLIKAFNYLRTEPSISVYMCNCEDFQGLLGACILLVGVLQDAASTSPTTTTQLSNPYSPAESQNGDVEADLALIEELKDIFRYRMHEQGGGISKQGLQVLEELTSFIYEDDDDERSFNQSEQVLPGIGINVNKLEKTIMLPYFGTIKVELTKKLPKRSTLNNPRHKLPTPPRSADGYPPDRLPAQESSFYIPDLSRQDGTIDFNNALALEPVPDIPTMCSPNSDINFPCAQQISECAQLGCGLEPIAWDTWENFMFDQELAQDWNPRV</sequence>